<dbReference type="SMART" id="SM00534">
    <property type="entry name" value="MUTSac"/>
    <property type="match status" value="1"/>
</dbReference>
<dbReference type="RefSeq" id="WP_100082373.1">
    <property type="nucleotide sequence ID" value="NZ_NQVN01000018.1"/>
</dbReference>
<keyword evidence="1" id="KW-0547">Nucleotide-binding</keyword>
<gene>
    <name evidence="5" type="ORF">CJ014_20540</name>
</gene>
<dbReference type="Pfam" id="PF00488">
    <property type="entry name" value="MutS_V"/>
    <property type="match status" value="1"/>
</dbReference>
<sequence>MKVHLLFPDRDFDAAAPLPPEAETLAADLGLETPVAAMAAGDRLIAEVVRAVLLGSTEADVGLVRFRQGVLADCLDNPRVVKDIYALAGEALDAERKQGWHWADSPSSILGRSRSLLSTFMELLGRIKALADRHGERFHSAGFRGLFAMLDRELDAAYFAEVEAELSRLQFNEGVLISASLGAGNHGVGHVLRRWPKEKSFLEYLTGRQAPSLHFEIAPRDEAGWKAREQLEARGLNLVANAVAQSADHVASFFSMLRTELAFYLGGLNLRDALAERGLPFCLPAPAADDALRLAATGLYDVGLGLKTDGRVVMSDIDADGRRFIVVTGANRGGKTTFLRGLGLAFLLMQAGLMAPAAAFSASLADRLLSHFRKEEDATMRSGKLDEELARMDGLVKAATHRSLFLFNESFAATNEREGSKIAGEITGALIERGVRVAFVTHLYTFAHAMLAEHGDDGLFLRAERPADDGRVFPLERAEPLDTSFGRELFAAVMGE</sequence>
<dbReference type="InterPro" id="IPR045076">
    <property type="entry name" value="MutS"/>
</dbReference>
<dbReference type="GO" id="GO:0030983">
    <property type="term" value="F:mismatched DNA binding"/>
    <property type="evidence" value="ECO:0007669"/>
    <property type="project" value="InterPro"/>
</dbReference>
<dbReference type="GO" id="GO:0140664">
    <property type="term" value="F:ATP-dependent DNA damage sensor activity"/>
    <property type="evidence" value="ECO:0007669"/>
    <property type="project" value="InterPro"/>
</dbReference>
<evidence type="ECO:0000259" key="4">
    <source>
        <dbReference type="SMART" id="SM00534"/>
    </source>
</evidence>
<reference evidence="5 6" key="1">
    <citation type="submission" date="2017-08" db="EMBL/GenBank/DDBJ databases">
        <title>Pleomorphomonas carboxidotrophicus sp. nov., a new mesophilic hydrogenogenic carboxidotroph.</title>
        <authorList>
            <person name="Esquivel-Elizondo S."/>
            <person name="Krajmalnik-Brown R."/>
            <person name="Maldonado J."/>
        </authorList>
    </citation>
    <scope>NUCLEOTIDE SEQUENCE [LARGE SCALE GENOMIC DNA]</scope>
    <source>
        <strain evidence="5 6">SVCO-16</strain>
    </source>
</reference>
<feature type="domain" description="DNA mismatch repair proteins mutS family" evidence="4">
    <location>
        <begin position="322"/>
        <end position="483"/>
    </location>
</feature>
<organism evidence="5 6">
    <name type="scientific">Pleomorphomonas carboxyditropha</name>
    <dbReference type="NCBI Taxonomy" id="2023338"/>
    <lineage>
        <taxon>Bacteria</taxon>
        <taxon>Pseudomonadati</taxon>
        <taxon>Pseudomonadota</taxon>
        <taxon>Alphaproteobacteria</taxon>
        <taxon>Hyphomicrobiales</taxon>
        <taxon>Pleomorphomonadaceae</taxon>
        <taxon>Pleomorphomonas</taxon>
    </lineage>
</organism>
<protein>
    <recommendedName>
        <fullName evidence="4">DNA mismatch repair proteins mutS family domain-containing protein</fullName>
    </recommendedName>
</protein>
<dbReference type="PANTHER" id="PTHR11361">
    <property type="entry name" value="DNA MISMATCH REPAIR PROTEIN MUTS FAMILY MEMBER"/>
    <property type="match status" value="1"/>
</dbReference>
<dbReference type="GO" id="GO:0005829">
    <property type="term" value="C:cytosol"/>
    <property type="evidence" value="ECO:0007669"/>
    <property type="project" value="TreeGrafter"/>
</dbReference>
<name>A0A2G9WRT2_9HYPH</name>
<evidence type="ECO:0000256" key="1">
    <source>
        <dbReference type="ARBA" id="ARBA00022741"/>
    </source>
</evidence>
<dbReference type="PANTHER" id="PTHR11361:SF34">
    <property type="entry name" value="DNA MISMATCH REPAIR PROTEIN MSH1, MITOCHONDRIAL"/>
    <property type="match status" value="1"/>
</dbReference>
<dbReference type="InterPro" id="IPR000432">
    <property type="entry name" value="DNA_mismatch_repair_MutS_C"/>
</dbReference>
<dbReference type="AlphaFoldDB" id="A0A2G9WRT2"/>
<keyword evidence="6" id="KW-1185">Reference proteome</keyword>
<dbReference type="GO" id="GO:0005524">
    <property type="term" value="F:ATP binding"/>
    <property type="evidence" value="ECO:0007669"/>
    <property type="project" value="UniProtKB-KW"/>
</dbReference>
<dbReference type="OrthoDB" id="9808166at2"/>
<evidence type="ECO:0000256" key="3">
    <source>
        <dbReference type="ARBA" id="ARBA00023125"/>
    </source>
</evidence>
<dbReference type="Proteomes" id="UP000231070">
    <property type="component" value="Unassembled WGS sequence"/>
</dbReference>
<keyword evidence="3" id="KW-0238">DNA-binding</keyword>
<evidence type="ECO:0000313" key="6">
    <source>
        <dbReference type="Proteomes" id="UP000231070"/>
    </source>
</evidence>
<dbReference type="Gene3D" id="3.40.50.300">
    <property type="entry name" value="P-loop containing nucleotide triphosphate hydrolases"/>
    <property type="match status" value="1"/>
</dbReference>
<dbReference type="InterPro" id="IPR027417">
    <property type="entry name" value="P-loop_NTPase"/>
</dbReference>
<accession>A0A2G9WRT2</accession>
<evidence type="ECO:0000313" key="5">
    <source>
        <dbReference type="EMBL" id="PIO97416.1"/>
    </source>
</evidence>
<dbReference type="SUPFAM" id="SSF52540">
    <property type="entry name" value="P-loop containing nucleoside triphosphate hydrolases"/>
    <property type="match status" value="1"/>
</dbReference>
<dbReference type="EMBL" id="NQVN01000018">
    <property type="protein sequence ID" value="PIO97416.1"/>
    <property type="molecule type" value="Genomic_DNA"/>
</dbReference>
<dbReference type="GO" id="GO:0006298">
    <property type="term" value="P:mismatch repair"/>
    <property type="evidence" value="ECO:0007669"/>
    <property type="project" value="InterPro"/>
</dbReference>
<keyword evidence="2" id="KW-0067">ATP-binding</keyword>
<proteinExistence type="predicted"/>
<comment type="caution">
    <text evidence="5">The sequence shown here is derived from an EMBL/GenBank/DDBJ whole genome shotgun (WGS) entry which is preliminary data.</text>
</comment>
<evidence type="ECO:0000256" key="2">
    <source>
        <dbReference type="ARBA" id="ARBA00022840"/>
    </source>
</evidence>